<organism evidence="1 2">
    <name type="scientific">Bryocella elongata</name>
    <dbReference type="NCBI Taxonomy" id="863522"/>
    <lineage>
        <taxon>Bacteria</taxon>
        <taxon>Pseudomonadati</taxon>
        <taxon>Acidobacteriota</taxon>
        <taxon>Terriglobia</taxon>
        <taxon>Terriglobales</taxon>
        <taxon>Acidobacteriaceae</taxon>
        <taxon>Bryocella</taxon>
    </lineage>
</organism>
<evidence type="ECO:0000313" key="2">
    <source>
        <dbReference type="Proteomes" id="UP000236728"/>
    </source>
</evidence>
<dbReference type="EMBL" id="FNVA01000006">
    <property type="protein sequence ID" value="SEG55948.1"/>
    <property type="molecule type" value="Genomic_DNA"/>
</dbReference>
<gene>
    <name evidence="1" type="ORF">SAMN05421819_3534</name>
</gene>
<sequence>MQIRVKAQAPPDALVAALSKVRLRYTCPIAVYVYLPYVGGGIDCGVFGDGENGAYEWFTWRFGVLATSDGAYGAPEIALRDVLLWVLGMPSEPPK</sequence>
<evidence type="ECO:0000313" key="1">
    <source>
        <dbReference type="EMBL" id="SEG55948.1"/>
    </source>
</evidence>
<keyword evidence="2" id="KW-1185">Reference proteome</keyword>
<reference evidence="1 2" key="1">
    <citation type="submission" date="2016-10" db="EMBL/GenBank/DDBJ databases">
        <authorList>
            <person name="de Groot N.N."/>
        </authorList>
    </citation>
    <scope>NUCLEOTIDE SEQUENCE [LARGE SCALE GENOMIC DNA]</scope>
    <source>
        <strain evidence="1 2">DSM 22489</strain>
    </source>
</reference>
<dbReference type="RefSeq" id="WP_146072196.1">
    <property type="nucleotide sequence ID" value="NZ_FNVA01000006.1"/>
</dbReference>
<dbReference type="AlphaFoldDB" id="A0A1H6B537"/>
<protein>
    <submittedName>
        <fullName evidence="1">Uncharacterized protein</fullName>
    </submittedName>
</protein>
<proteinExistence type="predicted"/>
<accession>A0A1H6B537</accession>
<name>A0A1H6B537_9BACT</name>
<dbReference type="Proteomes" id="UP000236728">
    <property type="component" value="Unassembled WGS sequence"/>
</dbReference>